<feature type="region of interest" description="Disordered" evidence="1">
    <location>
        <begin position="1"/>
        <end position="21"/>
    </location>
</feature>
<keyword evidence="2" id="KW-0472">Membrane</keyword>
<comment type="caution">
    <text evidence="3">The sequence shown here is derived from an EMBL/GenBank/DDBJ whole genome shotgun (WGS) entry which is preliminary data.</text>
</comment>
<evidence type="ECO:0000256" key="1">
    <source>
        <dbReference type="SAM" id="MobiDB-lite"/>
    </source>
</evidence>
<dbReference type="AlphaFoldDB" id="A0A2T7P3Z0"/>
<keyword evidence="2" id="KW-1133">Transmembrane helix</keyword>
<gene>
    <name evidence="3" type="ORF">C0Q70_10727</name>
</gene>
<evidence type="ECO:0000313" key="3">
    <source>
        <dbReference type="EMBL" id="PVD28142.1"/>
    </source>
</evidence>
<feature type="compositionally biased region" description="Pro residues" evidence="1">
    <location>
        <begin position="133"/>
        <end position="142"/>
    </location>
</feature>
<protein>
    <submittedName>
        <fullName evidence="3">Uncharacterized protein</fullName>
    </submittedName>
</protein>
<dbReference type="EMBL" id="PZQS01000006">
    <property type="protein sequence ID" value="PVD28142.1"/>
    <property type="molecule type" value="Genomic_DNA"/>
</dbReference>
<keyword evidence="4" id="KW-1185">Reference proteome</keyword>
<proteinExistence type="predicted"/>
<dbReference type="Proteomes" id="UP000245119">
    <property type="component" value="Linkage Group LG6"/>
</dbReference>
<organism evidence="3 4">
    <name type="scientific">Pomacea canaliculata</name>
    <name type="common">Golden apple snail</name>
    <dbReference type="NCBI Taxonomy" id="400727"/>
    <lineage>
        <taxon>Eukaryota</taxon>
        <taxon>Metazoa</taxon>
        <taxon>Spiralia</taxon>
        <taxon>Lophotrochozoa</taxon>
        <taxon>Mollusca</taxon>
        <taxon>Gastropoda</taxon>
        <taxon>Caenogastropoda</taxon>
        <taxon>Architaenioglossa</taxon>
        <taxon>Ampullarioidea</taxon>
        <taxon>Ampullariidae</taxon>
        <taxon>Pomacea</taxon>
    </lineage>
</organism>
<feature type="compositionally biased region" description="Polar residues" evidence="1">
    <location>
        <begin position="1"/>
        <end position="16"/>
    </location>
</feature>
<feature type="transmembrane region" description="Helical" evidence="2">
    <location>
        <begin position="108"/>
        <end position="127"/>
    </location>
</feature>
<reference evidence="3 4" key="1">
    <citation type="submission" date="2018-04" db="EMBL/GenBank/DDBJ databases">
        <title>The genome of golden apple snail Pomacea canaliculata provides insight into stress tolerance and invasive adaptation.</title>
        <authorList>
            <person name="Liu C."/>
            <person name="Liu B."/>
            <person name="Ren Y."/>
            <person name="Zhang Y."/>
            <person name="Wang H."/>
            <person name="Li S."/>
            <person name="Jiang F."/>
            <person name="Yin L."/>
            <person name="Zhang G."/>
            <person name="Qian W."/>
            <person name="Fan W."/>
        </authorList>
    </citation>
    <scope>NUCLEOTIDE SEQUENCE [LARGE SCALE GENOMIC DNA]</scope>
    <source>
        <strain evidence="3">SZHN2017</strain>
        <tissue evidence="3">Muscle</tissue>
    </source>
</reference>
<evidence type="ECO:0000256" key="2">
    <source>
        <dbReference type="SAM" id="Phobius"/>
    </source>
</evidence>
<feature type="compositionally biased region" description="Pro residues" evidence="1">
    <location>
        <begin position="157"/>
        <end position="168"/>
    </location>
</feature>
<feature type="region of interest" description="Disordered" evidence="1">
    <location>
        <begin position="124"/>
        <end position="168"/>
    </location>
</feature>
<evidence type="ECO:0000313" key="4">
    <source>
        <dbReference type="Proteomes" id="UP000245119"/>
    </source>
</evidence>
<name>A0A2T7P3Z0_POMCA</name>
<sequence>MSRAVQETGTSPSQELHTGRRSLPMSVDVDIQKSIDVFDLHLGDIVVTSITQYEEPSDQSPPSTAEGVVAAVEALPATVKVREAPGINQSSSPLTVLVEPRHRSRKVFYLRLSLLLILPIGTTTSTASTTSSSPPPQPPPIPIAMLQLRNKSRQNVTPPPLPKSPPDS</sequence>
<keyword evidence="2" id="KW-0812">Transmembrane</keyword>
<accession>A0A2T7P3Z0</accession>